<dbReference type="AlphaFoldDB" id="A0AAD7QA64"/>
<protein>
    <submittedName>
        <fullName evidence="8">WRKY transcription factor</fullName>
    </submittedName>
</protein>
<dbReference type="InterPro" id="IPR003657">
    <property type="entry name" value="WRKY_dom"/>
</dbReference>
<evidence type="ECO:0000313" key="8">
    <source>
        <dbReference type="EMBL" id="KAJ7977668.1"/>
    </source>
</evidence>
<feature type="compositionally biased region" description="Polar residues" evidence="6">
    <location>
        <begin position="157"/>
        <end position="167"/>
    </location>
</feature>
<feature type="compositionally biased region" description="Polar residues" evidence="6">
    <location>
        <begin position="105"/>
        <end position="123"/>
    </location>
</feature>
<dbReference type="Gene3D" id="2.20.25.80">
    <property type="entry name" value="WRKY domain"/>
    <property type="match status" value="1"/>
</dbReference>
<proteinExistence type="predicted"/>
<feature type="compositionally biased region" description="Low complexity" evidence="6">
    <location>
        <begin position="242"/>
        <end position="253"/>
    </location>
</feature>
<evidence type="ECO:0000313" key="9">
    <source>
        <dbReference type="Proteomes" id="UP001163823"/>
    </source>
</evidence>
<dbReference type="InterPro" id="IPR044810">
    <property type="entry name" value="WRKY_plant"/>
</dbReference>
<accession>A0AAD7QA64</accession>
<evidence type="ECO:0000256" key="3">
    <source>
        <dbReference type="ARBA" id="ARBA00023125"/>
    </source>
</evidence>
<organism evidence="8 9">
    <name type="scientific">Quillaja saponaria</name>
    <name type="common">Soap bark tree</name>
    <dbReference type="NCBI Taxonomy" id="32244"/>
    <lineage>
        <taxon>Eukaryota</taxon>
        <taxon>Viridiplantae</taxon>
        <taxon>Streptophyta</taxon>
        <taxon>Embryophyta</taxon>
        <taxon>Tracheophyta</taxon>
        <taxon>Spermatophyta</taxon>
        <taxon>Magnoliopsida</taxon>
        <taxon>eudicotyledons</taxon>
        <taxon>Gunneridae</taxon>
        <taxon>Pentapetalae</taxon>
        <taxon>rosids</taxon>
        <taxon>fabids</taxon>
        <taxon>Fabales</taxon>
        <taxon>Quillajaceae</taxon>
        <taxon>Quillaja</taxon>
    </lineage>
</organism>
<dbReference type="PANTHER" id="PTHR32096">
    <property type="entry name" value="WRKY TRANSCRIPTION FACTOR 30-RELATED-RELATED"/>
    <property type="match status" value="1"/>
</dbReference>
<reference evidence="8" key="1">
    <citation type="journal article" date="2023" name="Science">
        <title>Elucidation of the pathway for biosynthesis of saponin adjuvants from the soapbark tree.</title>
        <authorList>
            <person name="Reed J."/>
            <person name="Orme A."/>
            <person name="El-Demerdash A."/>
            <person name="Owen C."/>
            <person name="Martin L.B.B."/>
            <person name="Misra R.C."/>
            <person name="Kikuchi S."/>
            <person name="Rejzek M."/>
            <person name="Martin A.C."/>
            <person name="Harkess A."/>
            <person name="Leebens-Mack J."/>
            <person name="Louveau T."/>
            <person name="Stephenson M.J."/>
            <person name="Osbourn A."/>
        </authorList>
    </citation>
    <scope>NUCLEOTIDE SEQUENCE</scope>
    <source>
        <strain evidence="8">S10</strain>
    </source>
</reference>
<feature type="region of interest" description="Disordered" evidence="6">
    <location>
        <begin position="1"/>
        <end position="20"/>
    </location>
</feature>
<gene>
    <name evidence="8" type="ORF">O6P43_007258</name>
</gene>
<dbReference type="InterPro" id="IPR036576">
    <property type="entry name" value="WRKY_dom_sf"/>
</dbReference>
<evidence type="ECO:0000256" key="5">
    <source>
        <dbReference type="ARBA" id="ARBA00023242"/>
    </source>
</evidence>
<evidence type="ECO:0000256" key="2">
    <source>
        <dbReference type="ARBA" id="ARBA00023015"/>
    </source>
</evidence>
<keyword evidence="3" id="KW-0238">DNA-binding</keyword>
<feature type="compositionally biased region" description="Basic and acidic residues" evidence="6">
    <location>
        <begin position="7"/>
        <end position="19"/>
    </location>
</feature>
<feature type="compositionally biased region" description="Basic and acidic residues" evidence="6">
    <location>
        <begin position="254"/>
        <end position="263"/>
    </location>
</feature>
<feature type="region of interest" description="Disordered" evidence="6">
    <location>
        <begin position="105"/>
        <end position="167"/>
    </location>
</feature>
<dbReference type="EMBL" id="JARAOO010000003">
    <property type="protein sequence ID" value="KAJ7977668.1"/>
    <property type="molecule type" value="Genomic_DNA"/>
</dbReference>
<keyword evidence="4" id="KW-0804">Transcription</keyword>
<dbReference type="Pfam" id="PF03106">
    <property type="entry name" value="WRKY"/>
    <property type="match status" value="1"/>
</dbReference>
<dbReference type="GO" id="GO:0000976">
    <property type="term" value="F:transcription cis-regulatory region binding"/>
    <property type="evidence" value="ECO:0007669"/>
    <property type="project" value="TreeGrafter"/>
</dbReference>
<feature type="region of interest" description="Disordered" evidence="6">
    <location>
        <begin position="242"/>
        <end position="263"/>
    </location>
</feature>
<keyword evidence="5" id="KW-0539">Nucleus</keyword>
<evidence type="ECO:0000256" key="1">
    <source>
        <dbReference type="ARBA" id="ARBA00004123"/>
    </source>
</evidence>
<dbReference type="SUPFAM" id="SSF118290">
    <property type="entry name" value="WRKY DNA-binding domain"/>
    <property type="match status" value="1"/>
</dbReference>
<dbReference type="FunFam" id="2.20.25.80:FF:000004">
    <property type="entry name" value="WRKY transcription factor 65"/>
    <property type="match status" value="1"/>
</dbReference>
<dbReference type="SMART" id="SM00774">
    <property type="entry name" value="WRKY"/>
    <property type="match status" value="1"/>
</dbReference>
<evidence type="ECO:0000259" key="7">
    <source>
        <dbReference type="PROSITE" id="PS50811"/>
    </source>
</evidence>
<feature type="domain" description="WRKY" evidence="7">
    <location>
        <begin position="53"/>
        <end position="113"/>
    </location>
</feature>
<sequence>MDGTPSPKKEAEVSSELKPETQAFKKRMAVEKTVVTVKIGENAGKLKNEGPPSDFWSWRKYGQKPIKGSPYPRGYYRCSTSKGCSAKKQVERCRTDSSMLVITYTSSHNHPGSDLSSTTNPRQQAKIPKIQSNQEDLPASTKLERREVVEEQEKQHNNQSTMTSDANANQDRIQKHFQISCSQYIIMDHKEEGPLILNLEKTHIPMGLLLEEPVSFSQLMNFSTSKSEEYDFFDELEELPTSSSFSNFMSSSFSDERIPVAPS</sequence>
<dbReference type="PROSITE" id="PS50811">
    <property type="entry name" value="WRKY"/>
    <property type="match status" value="1"/>
</dbReference>
<evidence type="ECO:0000256" key="4">
    <source>
        <dbReference type="ARBA" id="ARBA00023163"/>
    </source>
</evidence>
<keyword evidence="2" id="KW-0805">Transcription regulation</keyword>
<name>A0AAD7QA64_QUISA</name>
<comment type="subcellular location">
    <subcellularLocation>
        <location evidence="1">Nucleus</location>
    </subcellularLocation>
</comment>
<dbReference type="GO" id="GO:0003700">
    <property type="term" value="F:DNA-binding transcription factor activity"/>
    <property type="evidence" value="ECO:0007669"/>
    <property type="project" value="InterPro"/>
</dbReference>
<evidence type="ECO:0000256" key="6">
    <source>
        <dbReference type="SAM" id="MobiDB-lite"/>
    </source>
</evidence>
<feature type="compositionally biased region" description="Basic and acidic residues" evidence="6">
    <location>
        <begin position="142"/>
        <end position="156"/>
    </location>
</feature>
<dbReference type="PANTHER" id="PTHR32096:SF18">
    <property type="entry name" value="DISEASE RESISTANCE PROTEIN RRS1B-RELATED"/>
    <property type="match status" value="1"/>
</dbReference>
<dbReference type="GO" id="GO:0005634">
    <property type="term" value="C:nucleus"/>
    <property type="evidence" value="ECO:0007669"/>
    <property type="project" value="UniProtKB-SubCell"/>
</dbReference>
<dbReference type="Proteomes" id="UP001163823">
    <property type="component" value="Chromosome 3"/>
</dbReference>
<comment type="caution">
    <text evidence="8">The sequence shown here is derived from an EMBL/GenBank/DDBJ whole genome shotgun (WGS) entry which is preliminary data.</text>
</comment>
<keyword evidence="9" id="KW-1185">Reference proteome</keyword>
<dbReference type="KEGG" id="qsa:O6P43_007258"/>